<dbReference type="EMBL" id="CP011280">
    <property type="protein sequence ID" value="AKC95120.1"/>
    <property type="molecule type" value="Genomic_DNA"/>
</dbReference>
<dbReference type="InterPro" id="IPR027417">
    <property type="entry name" value="P-loop_NTPase"/>
</dbReference>
<organism evidence="5 6">
    <name type="scientific">Sneathia vaginalis</name>
    <dbReference type="NCBI Taxonomy" id="187101"/>
    <lineage>
        <taxon>Bacteria</taxon>
        <taxon>Fusobacteriati</taxon>
        <taxon>Fusobacteriota</taxon>
        <taxon>Fusobacteriia</taxon>
        <taxon>Fusobacteriales</taxon>
        <taxon>Leptotrichiaceae</taxon>
        <taxon>Sneathia</taxon>
    </lineage>
</organism>
<dbReference type="PANTHER" id="PTHR42939:SF1">
    <property type="entry name" value="ABC TRANSPORTER ATP-BINDING PROTEIN ALBC-RELATED"/>
    <property type="match status" value="1"/>
</dbReference>
<evidence type="ECO:0000256" key="2">
    <source>
        <dbReference type="ARBA" id="ARBA00022741"/>
    </source>
</evidence>
<sequence>MLSIKNLIKKYKNKSVLKNLNLELNSGEILGLLGPNGCGKTTLMKILSTTNSYNSGEIVINGEKLGYITNKYVAFLPDTPFVDKSDTIKNAIDEYSYFFDDFDNTKADILLQKLNLNKNQKISTLSKGMVEKLQLILILSRNAKLYILDEPIAGVDIVTRKEIMKLITENINQDSSVIITTHLISDIEQLFDKVAFLKDGKIDKIHDVETIRYETKKSVEQLYIECFGGNIND</sequence>
<reference evidence="5 6" key="1">
    <citation type="journal article" date="2012" name="BMC Genomics">
        <title>Genomic sequence analysis and characterization of Sneathia amnii sp. nov.</title>
        <authorList>
            <consortium name="Vaginal Microbiome Consortium (additional members)"/>
            <person name="Harwich M.D.Jr."/>
            <person name="Serrano M.G."/>
            <person name="Fettweis J.M."/>
            <person name="Alves J.M."/>
            <person name="Reimers M.A."/>
            <person name="Buck G.A."/>
            <person name="Jefferson K.K."/>
        </authorList>
    </citation>
    <scope>NUCLEOTIDE SEQUENCE [LARGE SCALE GENOMIC DNA]</scope>
    <source>
        <strain evidence="5 6">SN35</strain>
    </source>
</reference>
<dbReference type="PANTHER" id="PTHR42939">
    <property type="entry name" value="ABC TRANSPORTER ATP-BINDING PROTEIN ALBC-RELATED"/>
    <property type="match status" value="1"/>
</dbReference>
<accession>A0A0E3Z9K0</accession>
<dbReference type="InterPro" id="IPR051782">
    <property type="entry name" value="ABC_Transporter_VariousFunc"/>
</dbReference>
<dbReference type="InterPro" id="IPR003593">
    <property type="entry name" value="AAA+_ATPase"/>
</dbReference>
<dbReference type="SUPFAM" id="SSF52540">
    <property type="entry name" value="P-loop containing nucleoside triphosphate hydrolases"/>
    <property type="match status" value="1"/>
</dbReference>
<dbReference type="KEGG" id="sns:VC03_00755"/>
<dbReference type="STRING" id="187101.VC03_00755"/>
<dbReference type="RefSeq" id="WP_046328226.1">
    <property type="nucleotide sequence ID" value="NZ_CP011280.1"/>
</dbReference>
<gene>
    <name evidence="5" type="ORF">VC03_00755</name>
</gene>
<name>A0A0E3Z9K0_9FUSO</name>
<dbReference type="PATRIC" id="fig|1069640.6.peg.143"/>
<keyword evidence="1" id="KW-0813">Transport</keyword>
<dbReference type="HOGENOM" id="CLU_000604_1_2_0"/>
<feature type="domain" description="ABC transporter" evidence="4">
    <location>
        <begin position="2"/>
        <end position="224"/>
    </location>
</feature>
<dbReference type="CDD" id="cd03230">
    <property type="entry name" value="ABC_DR_subfamily_A"/>
    <property type="match status" value="1"/>
</dbReference>
<evidence type="ECO:0000313" key="6">
    <source>
        <dbReference type="Proteomes" id="UP000033103"/>
    </source>
</evidence>
<evidence type="ECO:0000259" key="4">
    <source>
        <dbReference type="PROSITE" id="PS50893"/>
    </source>
</evidence>
<proteinExistence type="predicted"/>
<dbReference type="OrthoDB" id="9804819at2"/>
<dbReference type="Proteomes" id="UP000033103">
    <property type="component" value="Chromosome"/>
</dbReference>
<dbReference type="PROSITE" id="PS50893">
    <property type="entry name" value="ABC_TRANSPORTER_2"/>
    <property type="match status" value="1"/>
</dbReference>
<dbReference type="GO" id="GO:0005524">
    <property type="term" value="F:ATP binding"/>
    <property type="evidence" value="ECO:0007669"/>
    <property type="project" value="UniProtKB-KW"/>
</dbReference>
<dbReference type="AlphaFoldDB" id="A0A0E3Z9K0"/>
<protein>
    <recommendedName>
        <fullName evidence="4">ABC transporter domain-containing protein</fullName>
    </recommendedName>
</protein>
<keyword evidence="6" id="KW-1185">Reference proteome</keyword>
<evidence type="ECO:0000313" key="5">
    <source>
        <dbReference type="EMBL" id="AKC95120.1"/>
    </source>
</evidence>
<evidence type="ECO:0000256" key="1">
    <source>
        <dbReference type="ARBA" id="ARBA00022448"/>
    </source>
</evidence>
<dbReference type="Gene3D" id="3.40.50.300">
    <property type="entry name" value="P-loop containing nucleotide triphosphate hydrolases"/>
    <property type="match status" value="1"/>
</dbReference>
<dbReference type="Pfam" id="PF00005">
    <property type="entry name" value="ABC_tran"/>
    <property type="match status" value="1"/>
</dbReference>
<keyword evidence="3" id="KW-0067">ATP-binding</keyword>
<keyword evidence="2" id="KW-0547">Nucleotide-binding</keyword>
<evidence type="ECO:0000256" key="3">
    <source>
        <dbReference type="ARBA" id="ARBA00022840"/>
    </source>
</evidence>
<dbReference type="SMART" id="SM00382">
    <property type="entry name" value="AAA"/>
    <property type="match status" value="1"/>
</dbReference>
<dbReference type="InterPro" id="IPR003439">
    <property type="entry name" value="ABC_transporter-like_ATP-bd"/>
</dbReference>
<dbReference type="GO" id="GO:0016887">
    <property type="term" value="F:ATP hydrolysis activity"/>
    <property type="evidence" value="ECO:0007669"/>
    <property type="project" value="InterPro"/>
</dbReference>